<dbReference type="AlphaFoldDB" id="A0A0D2CCX6"/>
<keyword evidence="4" id="KW-1185">Reference proteome</keyword>
<protein>
    <submittedName>
        <fullName evidence="3">Uncharacterized protein</fullName>
    </submittedName>
</protein>
<name>A0A0D2CCX6_9EURO</name>
<proteinExistence type="predicted"/>
<dbReference type="Proteomes" id="UP000054266">
    <property type="component" value="Unassembled WGS sequence"/>
</dbReference>
<evidence type="ECO:0000313" key="3">
    <source>
        <dbReference type="EMBL" id="KIW62911.1"/>
    </source>
</evidence>
<keyword evidence="2" id="KW-1133">Transmembrane helix</keyword>
<sequence>MDMFTDFLVETAARVATSVLYSVWARIEAHMFLGMICGCIGVSLFFPGFRDLLLQAARTADVRRTSQLLAKSLLHLLIAGFTIMSYVDVLAVHEAVQKSRQPSRGPAIGIDVDQDAALPPSNAGKHICLGVVASATAKDLRCKRARDAGGLDADPTRAKRPRPSSPLHSTPNTDSVLDQFRASSSESALPRAQFVGMCAYLYTILTWGYKISTNHIDTFITAVPLYRTFLRSPSARDTHPSYHQWFSEQTHLGHIAGSTPNVLSPARLREVARENPFDFVHAELRLEFLAAVSVEARMAEDWDAALEAEREPEAES</sequence>
<evidence type="ECO:0000256" key="1">
    <source>
        <dbReference type="SAM" id="MobiDB-lite"/>
    </source>
</evidence>
<keyword evidence="2" id="KW-0812">Transmembrane</keyword>
<dbReference type="HOGENOM" id="CLU_879987_0_0_1"/>
<reference evidence="3 4" key="1">
    <citation type="submission" date="2015-01" db="EMBL/GenBank/DDBJ databases">
        <title>The Genome Sequence of Capronia semiimmersa CBS27337.</title>
        <authorList>
            <consortium name="The Broad Institute Genomics Platform"/>
            <person name="Cuomo C."/>
            <person name="de Hoog S."/>
            <person name="Gorbushina A."/>
            <person name="Stielow B."/>
            <person name="Teixiera M."/>
            <person name="Abouelleil A."/>
            <person name="Chapman S.B."/>
            <person name="Priest M."/>
            <person name="Young S.K."/>
            <person name="Wortman J."/>
            <person name="Nusbaum C."/>
            <person name="Birren B."/>
        </authorList>
    </citation>
    <scope>NUCLEOTIDE SEQUENCE [LARGE SCALE GENOMIC DNA]</scope>
    <source>
        <strain evidence="3 4">CBS 27337</strain>
    </source>
</reference>
<evidence type="ECO:0000256" key="2">
    <source>
        <dbReference type="SAM" id="Phobius"/>
    </source>
</evidence>
<evidence type="ECO:0000313" key="4">
    <source>
        <dbReference type="Proteomes" id="UP000054266"/>
    </source>
</evidence>
<feature type="region of interest" description="Disordered" evidence="1">
    <location>
        <begin position="146"/>
        <end position="175"/>
    </location>
</feature>
<feature type="compositionally biased region" description="Basic and acidic residues" evidence="1">
    <location>
        <begin position="146"/>
        <end position="157"/>
    </location>
</feature>
<feature type="transmembrane region" description="Helical" evidence="2">
    <location>
        <begin position="29"/>
        <end position="47"/>
    </location>
</feature>
<accession>A0A0D2CCX6</accession>
<gene>
    <name evidence="3" type="ORF">PV04_09799</name>
</gene>
<keyword evidence="2" id="KW-0472">Membrane</keyword>
<feature type="transmembrane region" description="Helical" evidence="2">
    <location>
        <begin position="68"/>
        <end position="87"/>
    </location>
</feature>
<dbReference type="EMBL" id="KN846962">
    <property type="protein sequence ID" value="KIW62911.1"/>
    <property type="molecule type" value="Genomic_DNA"/>
</dbReference>
<feature type="compositionally biased region" description="Polar residues" evidence="1">
    <location>
        <begin position="166"/>
        <end position="175"/>
    </location>
</feature>
<organism evidence="3 4">
    <name type="scientific">Phialophora macrospora</name>
    <dbReference type="NCBI Taxonomy" id="1851006"/>
    <lineage>
        <taxon>Eukaryota</taxon>
        <taxon>Fungi</taxon>
        <taxon>Dikarya</taxon>
        <taxon>Ascomycota</taxon>
        <taxon>Pezizomycotina</taxon>
        <taxon>Eurotiomycetes</taxon>
        <taxon>Chaetothyriomycetidae</taxon>
        <taxon>Chaetothyriales</taxon>
        <taxon>Herpotrichiellaceae</taxon>
        <taxon>Phialophora</taxon>
    </lineage>
</organism>